<protein>
    <recommendedName>
        <fullName evidence="3">BRCT domain-containing protein</fullName>
    </recommendedName>
</protein>
<dbReference type="FunFam" id="3.40.50.10190:FF:000052">
    <property type="entry name" value="Transcription coactivator"/>
    <property type="match status" value="1"/>
</dbReference>
<gene>
    <name evidence="4" type="ORF">RJ639_012827</name>
</gene>
<proteinExistence type="predicted"/>
<dbReference type="GO" id="GO:0033314">
    <property type="term" value="P:mitotic DNA replication checkpoint signaling"/>
    <property type="evidence" value="ECO:0007669"/>
    <property type="project" value="TreeGrafter"/>
</dbReference>
<name>A0AA88VJN8_9ASTE</name>
<dbReference type="Pfam" id="PF12738">
    <property type="entry name" value="PTCB-BRCT"/>
    <property type="match status" value="1"/>
</dbReference>
<organism evidence="4 5">
    <name type="scientific">Escallonia herrerae</name>
    <dbReference type="NCBI Taxonomy" id="1293975"/>
    <lineage>
        <taxon>Eukaryota</taxon>
        <taxon>Viridiplantae</taxon>
        <taxon>Streptophyta</taxon>
        <taxon>Embryophyta</taxon>
        <taxon>Tracheophyta</taxon>
        <taxon>Spermatophyta</taxon>
        <taxon>Magnoliopsida</taxon>
        <taxon>eudicotyledons</taxon>
        <taxon>Gunneridae</taxon>
        <taxon>Pentapetalae</taxon>
        <taxon>asterids</taxon>
        <taxon>campanulids</taxon>
        <taxon>Escalloniales</taxon>
        <taxon>Escalloniaceae</taxon>
        <taxon>Escallonia</taxon>
    </lineage>
</organism>
<dbReference type="GO" id="GO:0007095">
    <property type="term" value="P:mitotic G2 DNA damage checkpoint signaling"/>
    <property type="evidence" value="ECO:0007669"/>
    <property type="project" value="TreeGrafter"/>
</dbReference>
<evidence type="ECO:0000313" key="5">
    <source>
        <dbReference type="Proteomes" id="UP001188597"/>
    </source>
</evidence>
<dbReference type="PANTHER" id="PTHR13561:SF20">
    <property type="entry name" value="DNA TOPOISOMERASE 2-BINDING PROTEIN 1"/>
    <property type="match status" value="1"/>
</dbReference>
<dbReference type="InterPro" id="IPR036420">
    <property type="entry name" value="BRCT_dom_sf"/>
</dbReference>
<dbReference type="SUPFAM" id="SSF52113">
    <property type="entry name" value="BRCT domain"/>
    <property type="match status" value="4"/>
</dbReference>
<dbReference type="PROSITE" id="PS50172">
    <property type="entry name" value="BRCT"/>
    <property type="match status" value="4"/>
</dbReference>
<dbReference type="PANTHER" id="PTHR13561">
    <property type="entry name" value="DNA REPLICATION REGULATOR DPB11-RELATED"/>
    <property type="match status" value="1"/>
</dbReference>
<accession>A0AA88VJN8</accession>
<dbReference type="InterPro" id="IPR001357">
    <property type="entry name" value="BRCT_dom"/>
</dbReference>
<dbReference type="GO" id="GO:0006270">
    <property type="term" value="P:DNA replication initiation"/>
    <property type="evidence" value="ECO:0007669"/>
    <property type="project" value="TreeGrafter"/>
</dbReference>
<dbReference type="Gene3D" id="3.40.50.10190">
    <property type="entry name" value="BRCT domain"/>
    <property type="match status" value="5"/>
</dbReference>
<sequence length="927" mass="103618">MSRNLVPPELFDPLHDALKHNGARLFLCSNPSRNGPDDYHVIASRDHVIASSLRLSRSRLNLYLHTEKIEADIVTMMYFVFHRKSSRICKTKAAAGRGPQCVLSCSKEHRMLPKQAFTCCLAMDGVKVLASGFEMDEKVEIGKLVTAMGGVVHTKASLDWALNVLKKPVVTINWLHQCWKEHRIVPQEPYRIPSFSGLTICVTKVSAGDKYKVAKRWGHIYLVTKKWFDQSVARRACLNEESYPVQASTASTVSGGRASLMAKRNQDKVVESSQHAPSSVATDANFQAVFCDRMTDADTEATLSQKMSSTFSDAPAFVKEESGGPAMRIDCDINLDACVADDSQTEDNYLYLSECRIMLVGFDNSEMRKLVDMVCRGGGSRYMSFNDKLTHIVVGTPSETEKKEVRALAALGVIYVVRSIWLEECDYGKKEIPVLRKHMALDLTLPKDPTSSNKRAVVGMTDMKQGKLSTKTPNQSILAEDQFQGRGDSGSLLSSEKRRDQERDTLLRATVNYNSQTESCPLNGNFIQRDSNNETRVKKSSAFREQLFRFSRSFPENRRAEIVQWVNQGGGEVVDNQTEENVNFTVECHGVVSSQADASGSVNVNFTGFDGQLLDVSSHILYSPLPCQVPLPGFEKFRICVSQYDEKDRLLLRNLCFILGAKFVEKLTKKVTHLLCKFSSDPKYQAASKWGIQSVTSEWICECVRQSKVVAPYPFSPKEVTSEDREAGLCTMSQYPTQAARMTYGDDASQLPSQSQDPGNIQNYVIGSKSDVNEDLNYPNCCNKRARVSEDGSLKSLLSSGVNQNDHILTKSMWNDTGNTADVRYVVPDVAAAIEELLEQTSKLFSSDCSMLGEDHADLQAGFGLSKHWINRFRFFYCFRTDNKDERCNPPGDVTKGLYDGFSETQTESQVVGYEEDLSGRQMIIDR</sequence>
<reference evidence="4" key="1">
    <citation type="submission" date="2022-12" db="EMBL/GenBank/DDBJ databases">
        <title>Draft genome assemblies for two species of Escallonia (Escalloniales).</title>
        <authorList>
            <person name="Chanderbali A."/>
            <person name="Dervinis C."/>
            <person name="Anghel I."/>
            <person name="Soltis D."/>
            <person name="Soltis P."/>
            <person name="Zapata F."/>
        </authorList>
    </citation>
    <scope>NUCLEOTIDE SEQUENCE</scope>
    <source>
        <strain evidence="4">UCBG64.0493</strain>
        <tissue evidence="4">Leaf</tissue>
    </source>
</reference>
<evidence type="ECO:0000313" key="4">
    <source>
        <dbReference type="EMBL" id="KAK3009972.1"/>
    </source>
</evidence>
<evidence type="ECO:0000256" key="2">
    <source>
        <dbReference type="SAM" id="MobiDB-lite"/>
    </source>
</evidence>
<dbReference type="Pfam" id="PF00533">
    <property type="entry name" value="BRCT"/>
    <property type="match status" value="1"/>
</dbReference>
<keyword evidence="1" id="KW-0677">Repeat</keyword>
<evidence type="ECO:0000259" key="3">
    <source>
        <dbReference type="PROSITE" id="PS50172"/>
    </source>
</evidence>
<feature type="domain" description="BRCT" evidence="3">
    <location>
        <begin position="123"/>
        <end position="192"/>
    </location>
</feature>
<dbReference type="AlphaFoldDB" id="A0AA88VJN8"/>
<dbReference type="EMBL" id="JAVXUP010001588">
    <property type="protein sequence ID" value="KAK3009972.1"/>
    <property type="molecule type" value="Genomic_DNA"/>
</dbReference>
<feature type="region of interest" description="Disordered" evidence="2">
    <location>
        <begin position="480"/>
        <end position="501"/>
    </location>
</feature>
<dbReference type="Proteomes" id="UP001188597">
    <property type="component" value="Unassembled WGS sequence"/>
</dbReference>
<feature type="domain" description="BRCT" evidence="3">
    <location>
        <begin position="352"/>
        <end position="425"/>
    </location>
</feature>
<feature type="domain" description="BRCT" evidence="3">
    <location>
        <begin position="199"/>
        <end position="245"/>
    </location>
</feature>
<comment type="caution">
    <text evidence="4">The sequence shown here is derived from an EMBL/GenBank/DDBJ whole genome shotgun (WGS) entry which is preliminary data.</text>
</comment>
<dbReference type="SMART" id="SM00292">
    <property type="entry name" value="BRCT"/>
    <property type="match status" value="3"/>
</dbReference>
<feature type="domain" description="BRCT" evidence="3">
    <location>
        <begin position="634"/>
        <end position="717"/>
    </location>
</feature>
<dbReference type="CDD" id="cd00027">
    <property type="entry name" value="BRCT"/>
    <property type="match status" value="1"/>
</dbReference>
<feature type="non-terminal residue" evidence="4">
    <location>
        <position position="1"/>
    </location>
</feature>
<keyword evidence="5" id="KW-1185">Reference proteome</keyword>
<evidence type="ECO:0000256" key="1">
    <source>
        <dbReference type="ARBA" id="ARBA00022737"/>
    </source>
</evidence>